<evidence type="ECO:0000313" key="3">
    <source>
        <dbReference type="EMBL" id="SPJ32984.1"/>
    </source>
</evidence>
<feature type="domain" description="NAD-dependent epimerase/dehydratase" evidence="2">
    <location>
        <begin position="5"/>
        <end position="249"/>
    </location>
</feature>
<dbReference type="EC" id="5.1.3.2" evidence="3"/>
<reference evidence="4" key="1">
    <citation type="submission" date="2018-03" db="EMBL/GenBank/DDBJ databases">
        <authorList>
            <person name="Navarro De La Torre S."/>
        </authorList>
    </citation>
    <scope>NUCLEOTIDE SEQUENCE [LARGE SCALE GENOMIC DNA]</scope>
    <source>
        <strain evidence="4">EAod3</strain>
    </source>
</reference>
<accession>A0A2R8CJP7</accession>
<proteinExistence type="predicted"/>
<dbReference type="InterPro" id="IPR001509">
    <property type="entry name" value="Epimerase_deHydtase"/>
</dbReference>
<dbReference type="EMBL" id="ONZI01000001">
    <property type="protein sequence ID" value="SPJ32984.1"/>
    <property type="molecule type" value="Genomic_DNA"/>
</dbReference>
<dbReference type="GO" id="GO:0003978">
    <property type="term" value="F:UDP-glucose 4-epimerase activity"/>
    <property type="evidence" value="ECO:0007669"/>
    <property type="project" value="UniProtKB-EC"/>
</dbReference>
<sequence>MNMKVLVTGAAGFIGAWLTKRLTEDGVATVGIDSFSDYYSVSYKRARLDALGVSHCRLLDVSDREALEVLFRRERFTHVIHLAAQAGVRYSVTHPHVYGQSNLTGFLNVLEACRQHSVRHLYYASSSSVYGHSQREVFSEEDPVNHPASLYAATKRANELMADSYASLYGMSLTGMRFFTVYGPWGRPDMAPMLFAGSIMNHQPLQIFNHGQMARDFTWVGDVIEAIMRLLNTCCASGETGRHQIFNIGRGEPTALMDFITWLEEALGQQAPREWLPMQDGDVTRTWADTSRLEAVINYRPTMPLTTGVQHLAQWCLDHQQWLPTHQVVPVAKTA</sequence>
<evidence type="ECO:0000259" key="2">
    <source>
        <dbReference type="Pfam" id="PF01370"/>
    </source>
</evidence>
<dbReference type="Proteomes" id="UP000244934">
    <property type="component" value="Unassembled WGS sequence"/>
</dbReference>
<dbReference type="Gene3D" id="3.40.50.720">
    <property type="entry name" value="NAD(P)-binding Rossmann-like Domain"/>
    <property type="match status" value="1"/>
</dbReference>
<keyword evidence="4" id="KW-1185">Reference proteome</keyword>
<dbReference type="PANTHER" id="PTHR43574">
    <property type="entry name" value="EPIMERASE-RELATED"/>
    <property type="match status" value="1"/>
</dbReference>
<keyword evidence="3" id="KW-0413">Isomerase</keyword>
<dbReference type="AlphaFoldDB" id="A0A2R8CJP7"/>
<evidence type="ECO:0000313" key="4">
    <source>
        <dbReference type="Proteomes" id="UP000244934"/>
    </source>
</evidence>
<gene>
    <name evidence="3" type="primary">galE1</name>
    <name evidence="3" type="ORF">KSP9073_00986</name>
</gene>
<dbReference type="Pfam" id="PF01370">
    <property type="entry name" value="Epimerase"/>
    <property type="match status" value="1"/>
</dbReference>
<dbReference type="PRINTS" id="PR01713">
    <property type="entry name" value="NUCEPIMERASE"/>
</dbReference>
<protein>
    <submittedName>
        <fullName evidence="3">UDP-glucose 4-epimerase</fullName>
        <ecNumber evidence="3">5.1.3.2</ecNumber>
    </submittedName>
</protein>
<dbReference type="SUPFAM" id="SSF51735">
    <property type="entry name" value="NAD(P)-binding Rossmann-fold domains"/>
    <property type="match status" value="1"/>
</dbReference>
<name>A0A2R8CJP7_9GAMM</name>
<keyword evidence="1" id="KW-0520">NAD</keyword>
<organism evidence="3 4">
    <name type="scientific">Kushneria phyllosphaerae</name>
    <dbReference type="NCBI Taxonomy" id="2100822"/>
    <lineage>
        <taxon>Bacteria</taxon>
        <taxon>Pseudomonadati</taxon>
        <taxon>Pseudomonadota</taxon>
        <taxon>Gammaproteobacteria</taxon>
        <taxon>Oceanospirillales</taxon>
        <taxon>Halomonadaceae</taxon>
        <taxon>Kushneria</taxon>
    </lineage>
</organism>
<dbReference type="InterPro" id="IPR036291">
    <property type="entry name" value="NAD(P)-bd_dom_sf"/>
</dbReference>
<evidence type="ECO:0000256" key="1">
    <source>
        <dbReference type="ARBA" id="ARBA00023027"/>
    </source>
</evidence>